<dbReference type="AlphaFoldDB" id="A0A0V1ALQ7"/>
<sequence length="104" mass="12109">LTTEHPRCAIQHARGHLVHGNPREREIHVRLKGIVGRPETRDSAGNRKRWRIPGHERVCHRDCTWGISDRSAYRFVYPMAGCQRMQQGDIPFRKTFSDFVGLFS</sequence>
<protein>
    <submittedName>
        <fullName evidence="1">Uncharacterized protein</fullName>
    </submittedName>
</protein>
<accession>A0A0V1ALQ7</accession>
<evidence type="ECO:0000313" key="1">
    <source>
        <dbReference type="EMBL" id="KRY25771.1"/>
    </source>
</evidence>
<feature type="non-terminal residue" evidence="1">
    <location>
        <position position="1"/>
    </location>
</feature>
<organism evidence="1 2">
    <name type="scientific">Trichinella britovi</name>
    <name type="common">Parasitic roundworm</name>
    <dbReference type="NCBI Taxonomy" id="45882"/>
    <lineage>
        <taxon>Eukaryota</taxon>
        <taxon>Metazoa</taxon>
        <taxon>Ecdysozoa</taxon>
        <taxon>Nematoda</taxon>
        <taxon>Enoplea</taxon>
        <taxon>Dorylaimia</taxon>
        <taxon>Trichinellida</taxon>
        <taxon>Trichinellidae</taxon>
        <taxon>Trichinella</taxon>
    </lineage>
</organism>
<dbReference type="Proteomes" id="UP000054653">
    <property type="component" value="Unassembled WGS sequence"/>
</dbReference>
<comment type="caution">
    <text evidence="1">The sequence shown here is derived from an EMBL/GenBank/DDBJ whole genome shotgun (WGS) entry which is preliminary data.</text>
</comment>
<name>A0A0V1ALQ7_TRIBR</name>
<reference evidence="1 2" key="1">
    <citation type="submission" date="2015-01" db="EMBL/GenBank/DDBJ databases">
        <title>Evolution of Trichinella species and genotypes.</title>
        <authorList>
            <person name="Korhonen P.K."/>
            <person name="Edoardo P."/>
            <person name="Giuseppe L.R."/>
            <person name="Gasser R.B."/>
        </authorList>
    </citation>
    <scope>NUCLEOTIDE SEQUENCE [LARGE SCALE GENOMIC DNA]</scope>
    <source>
        <strain evidence="1">ISS120</strain>
    </source>
</reference>
<feature type="non-terminal residue" evidence="1">
    <location>
        <position position="104"/>
    </location>
</feature>
<proteinExistence type="predicted"/>
<gene>
    <name evidence="1" type="ORF">T03_4238</name>
</gene>
<dbReference type="EMBL" id="JYDI01002117">
    <property type="protein sequence ID" value="KRY25771.1"/>
    <property type="molecule type" value="Genomic_DNA"/>
</dbReference>
<evidence type="ECO:0000313" key="2">
    <source>
        <dbReference type="Proteomes" id="UP000054653"/>
    </source>
</evidence>
<keyword evidence="2" id="KW-1185">Reference proteome</keyword>